<dbReference type="Pfam" id="PF00551">
    <property type="entry name" value="Formyl_trans_N"/>
    <property type="match status" value="1"/>
</dbReference>
<evidence type="ECO:0000313" key="10">
    <source>
        <dbReference type="Proteomes" id="UP001500518"/>
    </source>
</evidence>
<dbReference type="CDD" id="cd08704">
    <property type="entry name" value="Met_tRNA_FMT_C"/>
    <property type="match status" value="1"/>
</dbReference>
<evidence type="ECO:0000256" key="3">
    <source>
        <dbReference type="ARBA" id="ARBA00022679"/>
    </source>
</evidence>
<sequence length="301" mass="31935">MRLVFMGTPDFAVPTLDALVEAGHDVVAVYSQPPSRAGRGKKERPSPVHTRAEELGIEVRHPVSLKGADEQAAFAALEADAAVVAAYGLLLPQAVLDAPKHGCLNVHGSLLPRWRGAAPIHRAIEAGDEQTGITIMRMEKGLDTGPMLLKGATPVDHKTTGELHDELAAMGAALMVEALAQIETLEDEVQDDALATYAPKISKDEAKLDFTKPAGVLEREVRAFSPFPGSWFELDGARIKLLRAEMVDADGAPGTVLDDRLTIACGKAAIRPVTLQRAGKPAMALDDFLRGNTIAAGMMAG</sequence>
<dbReference type="InterPro" id="IPR041711">
    <property type="entry name" value="Met-tRNA-FMT_N"/>
</dbReference>
<dbReference type="EMBL" id="BAABHV010000021">
    <property type="protein sequence ID" value="GAA5059979.1"/>
    <property type="molecule type" value="Genomic_DNA"/>
</dbReference>
<gene>
    <name evidence="5 9" type="primary">fmt</name>
    <name evidence="9" type="ORF">GCM10023208_27870</name>
</gene>
<name>A0ABP9KP00_9SPHN</name>
<evidence type="ECO:0000256" key="6">
    <source>
        <dbReference type="SAM" id="MobiDB-lite"/>
    </source>
</evidence>
<evidence type="ECO:0000256" key="5">
    <source>
        <dbReference type="HAMAP-Rule" id="MF_00182"/>
    </source>
</evidence>
<comment type="function">
    <text evidence="5">Attaches a formyl group to the free amino group of methionyl-tRNA(fMet). The formyl group appears to play a dual role in the initiator identity of N-formylmethionyl-tRNA by promoting its recognition by IF2 and preventing the misappropriation of this tRNA by the elongation apparatus.</text>
</comment>
<dbReference type="HAMAP" id="MF_00182">
    <property type="entry name" value="Formyl_trans"/>
    <property type="match status" value="1"/>
</dbReference>
<keyword evidence="3 5" id="KW-0808">Transferase</keyword>
<dbReference type="InterPro" id="IPR044135">
    <property type="entry name" value="Met-tRNA-FMT_C"/>
</dbReference>
<evidence type="ECO:0000259" key="8">
    <source>
        <dbReference type="Pfam" id="PF02911"/>
    </source>
</evidence>
<dbReference type="PROSITE" id="PS00373">
    <property type="entry name" value="GART"/>
    <property type="match status" value="1"/>
</dbReference>
<protein>
    <recommendedName>
        <fullName evidence="2 5">Methionyl-tRNA formyltransferase</fullName>
        <ecNumber evidence="2 5">2.1.2.9</ecNumber>
    </recommendedName>
</protein>
<dbReference type="InterPro" id="IPR001555">
    <property type="entry name" value="GART_AS"/>
</dbReference>
<evidence type="ECO:0000256" key="2">
    <source>
        <dbReference type="ARBA" id="ARBA00012261"/>
    </source>
</evidence>
<dbReference type="InterPro" id="IPR011034">
    <property type="entry name" value="Formyl_transferase-like_C_sf"/>
</dbReference>
<comment type="catalytic activity">
    <reaction evidence="5">
        <text>L-methionyl-tRNA(fMet) + (6R)-10-formyltetrahydrofolate = N-formyl-L-methionyl-tRNA(fMet) + (6S)-5,6,7,8-tetrahydrofolate + H(+)</text>
        <dbReference type="Rhea" id="RHEA:24380"/>
        <dbReference type="Rhea" id="RHEA-COMP:9952"/>
        <dbReference type="Rhea" id="RHEA-COMP:9953"/>
        <dbReference type="ChEBI" id="CHEBI:15378"/>
        <dbReference type="ChEBI" id="CHEBI:57453"/>
        <dbReference type="ChEBI" id="CHEBI:78530"/>
        <dbReference type="ChEBI" id="CHEBI:78844"/>
        <dbReference type="ChEBI" id="CHEBI:195366"/>
        <dbReference type="EC" id="2.1.2.9"/>
    </reaction>
</comment>
<dbReference type="SUPFAM" id="SSF53328">
    <property type="entry name" value="Formyltransferase"/>
    <property type="match status" value="1"/>
</dbReference>
<dbReference type="Pfam" id="PF02911">
    <property type="entry name" value="Formyl_trans_C"/>
    <property type="match status" value="1"/>
</dbReference>
<comment type="caution">
    <text evidence="9">The sequence shown here is derived from an EMBL/GenBank/DDBJ whole genome shotgun (WGS) entry which is preliminary data.</text>
</comment>
<dbReference type="PANTHER" id="PTHR11138:SF5">
    <property type="entry name" value="METHIONYL-TRNA FORMYLTRANSFERASE, MITOCHONDRIAL"/>
    <property type="match status" value="1"/>
</dbReference>
<dbReference type="CDD" id="cd08646">
    <property type="entry name" value="FMT_core_Met-tRNA-FMT_N"/>
    <property type="match status" value="1"/>
</dbReference>
<evidence type="ECO:0000259" key="7">
    <source>
        <dbReference type="Pfam" id="PF00551"/>
    </source>
</evidence>
<dbReference type="NCBIfam" id="TIGR00460">
    <property type="entry name" value="fmt"/>
    <property type="match status" value="1"/>
</dbReference>
<feature type="domain" description="Formyl transferase C-terminal" evidence="8">
    <location>
        <begin position="200"/>
        <end position="292"/>
    </location>
</feature>
<keyword evidence="10" id="KW-1185">Reference proteome</keyword>
<dbReference type="EC" id="2.1.2.9" evidence="2 5"/>
<keyword evidence="4 5" id="KW-0648">Protein biosynthesis</keyword>
<feature type="domain" description="Formyl transferase N-terminal" evidence="7">
    <location>
        <begin position="1"/>
        <end position="179"/>
    </location>
</feature>
<reference evidence="10" key="1">
    <citation type="journal article" date="2019" name="Int. J. Syst. Evol. Microbiol.">
        <title>The Global Catalogue of Microorganisms (GCM) 10K type strain sequencing project: providing services to taxonomists for standard genome sequencing and annotation.</title>
        <authorList>
            <consortium name="The Broad Institute Genomics Platform"/>
            <consortium name="The Broad Institute Genome Sequencing Center for Infectious Disease"/>
            <person name="Wu L."/>
            <person name="Ma J."/>
        </authorList>
    </citation>
    <scope>NUCLEOTIDE SEQUENCE [LARGE SCALE GENOMIC DNA]</scope>
    <source>
        <strain evidence="10">JCM 18014</strain>
    </source>
</reference>
<dbReference type="PANTHER" id="PTHR11138">
    <property type="entry name" value="METHIONYL-TRNA FORMYLTRANSFERASE"/>
    <property type="match status" value="1"/>
</dbReference>
<evidence type="ECO:0000313" key="9">
    <source>
        <dbReference type="EMBL" id="GAA5059979.1"/>
    </source>
</evidence>
<dbReference type="Gene3D" id="3.40.50.12230">
    <property type="match status" value="1"/>
</dbReference>
<proteinExistence type="inferred from homology"/>
<dbReference type="InterPro" id="IPR002376">
    <property type="entry name" value="Formyl_transf_N"/>
</dbReference>
<evidence type="ECO:0000256" key="1">
    <source>
        <dbReference type="ARBA" id="ARBA00010699"/>
    </source>
</evidence>
<organism evidence="9 10">
    <name type="scientific">Erythrobacter westpacificensis</name>
    <dbReference type="NCBI Taxonomy" id="1055231"/>
    <lineage>
        <taxon>Bacteria</taxon>
        <taxon>Pseudomonadati</taxon>
        <taxon>Pseudomonadota</taxon>
        <taxon>Alphaproteobacteria</taxon>
        <taxon>Sphingomonadales</taxon>
        <taxon>Erythrobacteraceae</taxon>
        <taxon>Erythrobacter/Porphyrobacter group</taxon>
        <taxon>Erythrobacter</taxon>
    </lineage>
</organism>
<dbReference type="Proteomes" id="UP001500518">
    <property type="component" value="Unassembled WGS sequence"/>
</dbReference>
<dbReference type="RefSeq" id="WP_346033622.1">
    <property type="nucleotide sequence ID" value="NZ_BAABHV010000021.1"/>
</dbReference>
<dbReference type="InterPro" id="IPR036477">
    <property type="entry name" value="Formyl_transf_N_sf"/>
</dbReference>
<dbReference type="SUPFAM" id="SSF50486">
    <property type="entry name" value="FMT C-terminal domain-like"/>
    <property type="match status" value="1"/>
</dbReference>
<comment type="similarity">
    <text evidence="1 5">Belongs to the Fmt family.</text>
</comment>
<feature type="region of interest" description="Disordered" evidence="6">
    <location>
        <begin position="31"/>
        <end position="50"/>
    </location>
</feature>
<dbReference type="InterPro" id="IPR005793">
    <property type="entry name" value="Formyl_trans_C"/>
</dbReference>
<feature type="binding site" evidence="5">
    <location>
        <begin position="109"/>
        <end position="112"/>
    </location>
    <ligand>
        <name>(6S)-5,6,7,8-tetrahydrofolate</name>
        <dbReference type="ChEBI" id="CHEBI:57453"/>
    </ligand>
</feature>
<evidence type="ECO:0000256" key="4">
    <source>
        <dbReference type="ARBA" id="ARBA00022917"/>
    </source>
</evidence>
<dbReference type="InterPro" id="IPR005794">
    <property type="entry name" value="Fmt"/>
</dbReference>
<accession>A0ABP9KP00</accession>